<keyword evidence="2" id="KW-1185">Reference proteome</keyword>
<evidence type="ECO:0000313" key="1">
    <source>
        <dbReference type="EMBL" id="KAJ8115199.1"/>
    </source>
</evidence>
<accession>A0ACC2IJ72</accession>
<reference evidence="1" key="1">
    <citation type="submission" date="2022-11" db="EMBL/GenBank/DDBJ databases">
        <title>Genome Sequence of Nemania bipapillata.</title>
        <authorList>
            <person name="Buettner E."/>
        </authorList>
    </citation>
    <scope>NUCLEOTIDE SEQUENCE</scope>
    <source>
        <strain evidence="1">CP14</strain>
    </source>
</reference>
<proteinExistence type="predicted"/>
<dbReference type="Proteomes" id="UP001153334">
    <property type="component" value="Unassembled WGS sequence"/>
</dbReference>
<gene>
    <name evidence="1" type="ORF">ONZ43_g4724</name>
</gene>
<dbReference type="EMBL" id="JAPESX010001326">
    <property type="protein sequence ID" value="KAJ8115199.1"/>
    <property type="molecule type" value="Genomic_DNA"/>
</dbReference>
<organism evidence="1 2">
    <name type="scientific">Nemania bipapillata</name>
    <dbReference type="NCBI Taxonomy" id="110536"/>
    <lineage>
        <taxon>Eukaryota</taxon>
        <taxon>Fungi</taxon>
        <taxon>Dikarya</taxon>
        <taxon>Ascomycota</taxon>
        <taxon>Pezizomycotina</taxon>
        <taxon>Sordariomycetes</taxon>
        <taxon>Xylariomycetidae</taxon>
        <taxon>Xylariales</taxon>
        <taxon>Xylariaceae</taxon>
        <taxon>Nemania</taxon>
    </lineage>
</organism>
<name>A0ACC2IJ72_9PEZI</name>
<protein>
    <submittedName>
        <fullName evidence="1">Uncharacterized protein</fullName>
    </submittedName>
</protein>
<comment type="caution">
    <text evidence="1">The sequence shown here is derived from an EMBL/GenBank/DDBJ whole genome shotgun (WGS) entry which is preliminary data.</text>
</comment>
<evidence type="ECO:0000313" key="2">
    <source>
        <dbReference type="Proteomes" id="UP001153334"/>
    </source>
</evidence>
<sequence length="210" mass="22809">MAPWLRLATALLPLAAARQHDLTARQSSTTVTVNLDQKYQIIDGFGCSEAFQRAVQMSKLSEAKQQYTLDLLFNTTSGAGLSILRNGIGSSPDMSSDHMVSIQPKSPGGPSSTPQYVWDGSDNKQLWVAQEAIKRGVRTIYADAWSAPGYMKTNGNDANGGSLCGVGGATCSSGDWRQAYADYLVQYVKYYREANVTITHLGFLNEPELT</sequence>